<gene>
    <name evidence="1" type="ORF">CC86DRAFT_407749</name>
</gene>
<reference evidence="1" key="1">
    <citation type="journal article" date="2020" name="Stud. Mycol.">
        <title>101 Dothideomycetes genomes: a test case for predicting lifestyles and emergence of pathogens.</title>
        <authorList>
            <person name="Haridas S."/>
            <person name="Albert R."/>
            <person name="Binder M."/>
            <person name="Bloem J."/>
            <person name="Labutti K."/>
            <person name="Salamov A."/>
            <person name="Andreopoulos B."/>
            <person name="Baker S."/>
            <person name="Barry K."/>
            <person name="Bills G."/>
            <person name="Bluhm B."/>
            <person name="Cannon C."/>
            <person name="Castanera R."/>
            <person name="Culley D."/>
            <person name="Daum C."/>
            <person name="Ezra D."/>
            <person name="Gonzalez J."/>
            <person name="Henrissat B."/>
            <person name="Kuo A."/>
            <person name="Liang C."/>
            <person name="Lipzen A."/>
            <person name="Lutzoni F."/>
            <person name="Magnuson J."/>
            <person name="Mondo S."/>
            <person name="Nolan M."/>
            <person name="Ohm R."/>
            <person name="Pangilinan J."/>
            <person name="Park H.-J."/>
            <person name="Ramirez L."/>
            <person name="Alfaro M."/>
            <person name="Sun H."/>
            <person name="Tritt A."/>
            <person name="Yoshinaga Y."/>
            <person name="Zwiers L.-H."/>
            <person name="Turgeon B."/>
            <person name="Goodwin S."/>
            <person name="Spatafora J."/>
            <person name="Crous P."/>
            <person name="Grigoriev I."/>
        </authorList>
    </citation>
    <scope>NUCLEOTIDE SEQUENCE</scope>
    <source>
        <strain evidence="1">CBS 113818</strain>
    </source>
</reference>
<dbReference type="EMBL" id="MU006228">
    <property type="protein sequence ID" value="KAF2825539.1"/>
    <property type="molecule type" value="Genomic_DNA"/>
</dbReference>
<dbReference type="Gene3D" id="1.10.10.10">
    <property type="entry name" value="Winged helix-like DNA-binding domain superfamily/Winged helix DNA-binding domain"/>
    <property type="match status" value="1"/>
</dbReference>
<keyword evidence="2" id="KW-1185">Reference proteome</keyword>
<protein>
    <submittedName>
        <fullName evidence="1">Uncharacterized protein</fullName>
    </submittedName>
</protein>
<sequence>QQQQQEQQLAQEIDDIEAIEAFVRTAGCRRAIISQYMDSRQLSCAELQARSREAAVGVATCDNCKEQQTGGRRAWQDEQAVQAVQEQAVRAKLDELAYSTCPYCWAIVHETFEGREGKEGERGWQEQEASRHSL</sequence>
<name>A0A6A6ZYD1_9PLEO</name>
<accession>A0A6A6ZYD1</accession>
<dbReference type="InterPro" id="IPR036388">
    <property type="entry name" value="WH-like_DNA-bd_sf"/>
</dbReference>
<proteinExistence type="predicted"/>
<evidence type="ECO:0000313" key="2">
    <source>
        <dbReference type="Proteomes" id="UP000799424"/>
    </source>
</evidence>
<organism evidence="1 2">
    <name type="scientific">Ophiobolus disseminans</name>
    <dbReference type="NCBI Taxonomy" id="1469910"/>
    <lineage>
        <taxon>Eukaryota</taxon>
        <taxon>Fungi</taxon>
        <taxon>Dikarya</taxon>
        <taxon>Ascomycota</taxon>
        <taxon>Pezizomycotina</taxon>
        <taxon>Dothideomycetes</taxon>
        <taxon>Pleosporomycetidae</taxon>
        <taxon>Pleosporales</taxon>
        <taxon>Pleosporineae</taxon>
        <taxon>Phaeosphaeriaceae</taxon>
        <taxon>Ophiobolus</taxon>
    </lineage>
</organism>
<feature type="non-terminal residue" evidence="1">
    <location>
        <position position="1"/>
    </location>
</feature>
<evidence type="ECO:0000313" key="1">
    <source>
        <dbReference type="EMBL" id="KAF2825539.1"/>
    </source>
</evidence>
<dbReference type="Proteomes" id="UP000799424">
    <property type="component" value="Unassembled WGS sequence"/>
</dbReference>
<dbReference type="AlphaFoldDB" id="A0A6A6ZYD1"/>
<dbReference type="OrthoDB" id="3809994at2759"/>